<evidence type="ECO:0000256" key="3">
    <source>
        <dbReference type="ARBA" id="ARBA00022692"/>
    </source>
</evidence>
<evidence type="ECO:0000256" key="2">
    <source>
        <dbReference type="ARBA" id="ARBA00022475"/>
    </source>
</evidence>
<comment type="caution">
    <text evidence="7">The sequence shown here is derived from an EMBL/GenBank/DDBJ whole genome shotgun (WGS) entry which is preliminary data.</text>
</comment>
<keyword evidence="2" id="KW-1003">Cell membrane</keyword>
<dbReference type="AlphaFoldDB" id="A0A0J9CCV6"/>
<feature type="transmembrane region" description="Helical" evidence="6">
    <location>
        <begin position="241"/>
        <end position="259"/>
    </location>
</feature>
<keyword evidence="4 6" id="KW-1133">Transmembrane helix</keyword>
<feature type="transmembrane region" description="Helical" evidence="6">
    <location>
        <begin position="144"/>
        <end position="161"/>
    </location>
</feature>
<dbReference type="GeneID" id="93165095"/>
<dbReference type="InterPro" id="IPR001851">
    <property type="entry name" value="ABC_transp_permease"/>
</dbReference>
<gene>
    <name evidence="7" type="ORF">HMPREF9470_01085</name>
</gene>
<protein>
    <recommendedName>
        <fullName evidence="9">ABC transporter permease</fullName>
    </recommendedName>
</protein>
<evidence type="ECO:0008006" key="9">
    <source>
        <dbReference type="Google" id="ProtNLM"/>
    </source>
</evidence>
<proteinExistence type="predicted"/>
<dbReference type="PANTHER" id="PTHR43370:SF2">
    <property type="entry name" value="ABC TRANSPORTER PERMEASE PROTEIN"/>
    <property type="match status" value="1"/>
</dbReference>
<evidence type="ECO:0000256" key="5">
    <source>
        <dbReference type="ARBA" id="ARBA00023136"/>
    </source>
</evidence>
<dbReference type="EMBL" id="ADLK01000007">
    <property type="protein sequence ID" value="KMW22998.1"/>
    <property type="molecule type" value="Genomic_DNA"/>
</dbReference>
<feature type="transmembrane region" description="Helical" evidence="6">
    <location>
        <begin position="271"/>
        <end position="287"/>
    </location>
</feature>
<dbReference type="CDD" id="cd06580">
    <property type="entry name" value="TM_PBP1_transp_TpRbsC_like"/>
    <property type="match status" value="1"/>
</dbReference>
<dbReference type="Pfam" id="PF02653">
    <property type="entry name" value="BPD_transp_2"/>
    <property type="match status" value="1"/>
</dbReference>
<feature type="transmembrane region" description="Helical" evidence="6">
    <location>
        <begin position="59"/>
        <end position="82"/>
    </location>
</feature>
<evidence type="ECO:0000256" key="6">
    <source>
        <dbReference type="SAM" id="Phobius"/>
    </source>
</evidence>
<dbReference type="GO" id="GO:0022857">
    <property type="term" value="F:transmembrane transporter activity"/>
    <property type="evidence" value="ECO:0007669"/>
    <property type="project" value="InterPro"/>
</dbReference>
<organism evidence="7 8">
    <name type="scientific">[Clostridium] citroniae WAL-19142</name>
    <dbReference type="NCBI Taxonomy" id="742734"/>
    <lineage>
        <taxon>Bacteria</taxon>
        <taxon>Bacillati</taxon>
        <taxon>Bacillota</taxon>
        <taxon>Clostridia</taxon>
        <taxon>Lachnospirales</taxon>
        <taxon>Lachnospiraceae</taxon>
        <taxon>Enterocloster</taxon>
    </lineage>
</organism>
<keyword evidence="3 6" id="KW-0812">Transmembrane</keyword>
<evidence type="ECO:0000313" key="8">
    <source>
        <dbReference type="Proteomes" id="UP000037392"/>
    </source>
</evidence>
<evidence type="ECO:0000256" key="4">
    <source>
        <dbReference type="ARBA" id="ARBA00022989"/>
    </source>
</evidence>
<dbReference type="PATRIC" id="fig|742734.4.peg.1155"/>
<evidence type="ECO:0000313" key="7">
    <source>
        <dbReference type="EMBL" id="KMW22998.1"/>
    </source>
</evidence>
<name>A0A0J9CCV6_9FIRM</name>
<dbReference type="Proteomes" id="UP000037392">
    <property type="component" value="Unassembled WGS sequence"/>
</dbReference>
<feature type="transmembrane region" description="Helical" evidence="6">
    <location>
        <begin position="87"/>
        <end position="105"/>
    </location>
</feature>
<feature type="transmembrane region" description="Helical" evidence="6">
    <location>
        <begin position="191"/>
        <end position="210"/>
    </location>
</feature>
<dbReference type="PANTHER" id="PTHR43370">
    <property type="entry name" value="SUGAR ABC TRANSPORTER INTEGRAL MEMBRANE PROTEIN-RELATED"/>
    <property type="match status" value="1"/>
</dbReference>
<feature type="transmembrane region" description="Helical" evidence="6">
    <location>
        <begin position="216"/>
        <end position="234"/>
    </location>
</feature>
<reference evidence="7 8" key="1">
    <citation type="submission" date="2011-04" db="EMBL/GenBank/DDBJ databases">
        <title>The Genome Sequence of Clostridium citroniae WAL-19142.</title>
        <authorList>
            <consortium name="The Broad Institute Genome Sequencing Platform"/>
            <person name="Earl A."/>
            <person name="Ward D."/>
            <person name="Feldgarden M."/>
            <person name="Gevers D."/>
            <person name="Warren Y.A."/>
            <person name="Tyrrell K.L."/>
            <person name="Citron D.M."/>
            <person name="Goldstein E.J."/>
            <person name="Daigneault M."/>
            <person name="Allen-Vercoe E."/>
            <person name="Young S.K."/>
            <person name="Zeng Q."/>
            <person name="Gargeya S."/>
            <person name="Fitzgerald M."/>
            <person name="Haas B."/>
            <person name="Abouelleil A."/>
            <person name="Alvarado L."/>
            <person name="Arachchi H.M."/>
            <person name="Berlin A."/>
            <person name="Brown A."/>
            <person name="Chapman S.B."/>
            <person name="Chen Z."/>
            <person name="Dunbar C."/>
            <person name="Freedman E."/>
            <person name="Gearin G."/>
            <person name="Gellesch M."/>
            <person name="Goldberg J."/>
            <person name="Griggs A."/>
            <person name="Gujja S."/>
            <person name="Heilman E.R."/>
            <person name="Heiman D."/>
            <person name="Howarth C."/>
            <person name="Larson L."/>
            <person name="Lui A."/>
            <person name="MacDonald P.J."/>
            <person name="Mehta T."/>
            <person name="Montmayeur A."/>
            <person name="Murphy C."/>
            <person name="Neiman D."/>
            <person name="Pearson M."/>
            <person name="Priest M."/>
            <person name="Roberts A."/>
            <person name="Saif S."/>
            <person name="Shea T."/>
            <person name="Shenoy N."/>
            <person name="Sisk P."/>
            <person name="Stolte C."/>
            <person name="Sykes S."/>
            <person name="White J."/>
            <person name="Yandava C."/>
            <person name="Wortman J."/>
            <person name="Nusbaum C."/>
            <person name="Birren B."/>
        </authorList>
    </citation>
    <scope>NUCLEOTIDE SEQUENCE [LARGE SCALE GENOMIC DNA]</scope>
    <source>
        <strain evidence="7 8">WAL-19142</strain>
    </source>
</reference>
<dbReference type="OrthoDB" id="9792579at2"/>
<feature type="transmembrane region" description="Helical" evidence="6">
    <location>
        <begin position="33"/>
        <end position="53"/>
    </location>
</feature>
<keyword evidence="5 6" id="KW-0472">Membrane</keyword>
<evidence type="ECO:0000256" key="1">
    <source>
        <dbReference type="ARBA" id="ARBA00004651"/>
    </source>
</evidence>
<dbReference type="RefSeq" id="WP_007867390.1">
    <property type="nucleotide sequence ID" value="NZ_KQ235876.1"/>
</dbReference>
<comment type="subcellular location">
    <subcellularLocation>
        <location evidence="1">Cell membrane</location>
        <topology evidence="1">Multi-pass membrane protein</topology>
    </subcellularLocation>
</comment>
<sequence>MIVSLLKRALMMSTPLLFGSIAEVIAERSGMMVTAIEGIFLMGAWGGFVGTYITGNAFIGILCAILAGVTAAAVYGVVCIYLKQHQVVTGTAINVLAAGICTYLQRVFFGVPTAPLKISPLPEIAVPVLSRIPVLGPVLFQQNILTYVVYLIIPVSYFMLFKTSIGLTIRSTGENPEAVDVAGINVNTVRFLTVLLAGMMGGVAGAFYSVGYLGMFTTNMIGGRGWIAFAICFLGNWNPKGAVIGTVVFGLAEALAIYMQSMGGGGNFPNELFIALPYILTIVLTVSRKSFNVPAKLGVTYSKEN</sequence>
<accession>A0A0J9CCV6</accession>
<dbReference type="GO" id="GO:0005886">
    <property type="term" value="C:plasma membrane"/>
    <property type="evidence" value="ECO:0007669"/>
    <property type="project" value="UniProtKB-SubCell"/>
</dbReference>